<dbReference type="InterPro" id="IPR036291">
    <property type="entry name" value="NAD(P)-bd_dom_sf"/>
</dbReference>
<evidence type="ECO:0000313" key="6">
    <source>
        <dbReference type="Proteomes" id="UP000886845"/>
    </source>
</evidence>
<proteinExistence type="inferred from homology"/>
<dbReference type="Pfam" id="PF00389">
    <property type="entry name" value="2-Hacid_dh"/>
    <property type="match status" value="1"/>
</dbReference>
<dbReference type="InterPro" id="IPR050418">
    <property type="entry name" value="D-iso_2-hydroxyacid_DH_PdxB"/>
</dbReference>
<keyword evidence="2 5" id="KW-0560">Oxidoreductase</keyword>
<evidence type="ECO:0000256" key="3">
    <source>
        <dbReference type="ARBA" id="ARBA00023027"/>
    </source>
</evidence>
<dbReference type="PANTHER" id="PTHR43761:SF1">
    <property type="entry name" value="D-ISOMER SPECIFIC 2-HYDROXYACID DEHYDROGENASE CATALYTIC DOMAIN-CONTAINING PROTEIN-RELATED"/>
    <property type="match status" value="1"/>
</dbReference>
<accession>A0A9D1T2W2</accession>
<dbReference type="EC" id="1.1.1.290" evidence="5"/>
<dbReference type="GO" id="GO:0051287">
    <property type="term" value="F:NAD binding"/>
    <property type="evidence" value="ECO:0007669"/>
    <property type="project" value="InterPro"/>
</dbReference>
<dbReference type="SUPFAM" id="SSF52283">
    <property type="entry name" value="Formate/glycerate dehydrogenase catalytic domain-like"/>
    <property type="match status" value="1"/>
</dbReference>
<evidence type="ECO:0000256" key="2">
    <source>
        <dbReference type="ARBA" id="ARBA00023002"/>
    </source>
</evidence>
<feature type="non-terminal residue" evidence="5">
    <location>
        <position position="144"/>
    </location>
</feature>
<protein>
    <submittedName>
        <fullName evidence="5">4-phosphoerythronate dehydrogenase</fullName>
        <ecNumber evidence="5">1.1.1.290</ecNumber>
    </submittedName>
</protein>
<dbReference type="Gene3D" id="3.40.50.720">
    <property type="entry name" value="NAD(P)-binding Rossmann-like Domain"/>
    <property type="match status" value="2"/>
</dbReference>
<comment type="caution">
    <text evidence="5">The sequence shown here is derived from an EMBL/GenBank/DDBJ whole genome shotgun (WGS) entry which is preliminary data.</text>
</comment>
<dbReference type="AlphaFoldDB" id="A0A9D1T2W2"/>
<evidence type="ECO:0000256" key="1">
    <source>
        <dbReference type="ARBA" id="ARBA00005854"/>
    </source>
</evidence>
<dbReference type="PANTHER" id="PTHR43761">
    <property type="entry name" value="D-ISOMER SPECIFIC 2-HYDROXYACID DEHYDROGENASE FAMILY PROTEIN (AFU_ORTHOLOGUE AFUA_1G13630)"/>
    <property type="match status" value="1"/>
</dbReference>
<keyword evidence="3" id="KW-0520">NAD</keyword>
<evidence type="ECO:0000313" key="5">
    <source>
        <dbReference type="EMBL" id="HIV09612.1"/>
    </source>
</evidence>
<gene>
    <name evidence="5" type="ORF">IAC79_05835</name>
</gene>
<dbReference type="SUPFAM" id="SSF51735">
    <property type="entry name" value="NAD(P)-binding Rossmann-fold domains"/>
    <property type="match status" value="1"/>
</dbReference>
<name>A0A9D1T2W2_9BACT</name>
<dbReference type="EMBL" id="DVOR01000187">
    <property type="protein sequence ID" value="HIV09612.1"/>
    <property type="molecule type" value="Genomic_DNA"/>
</dbReference>
<dbReference type="InterPro" id="IPR006139">
    <property type="entry name" value="D-isomer_2_OHA_DH_cat_dom"/>
</dbReference>
<reference evidence="5" key="1">
    <citation type="submission" date="2020-10" db="EMBL/GenBank/DDBJ databases">
        <authorList>
            <person name="Gilroy R."/>
        </authorList>
    </citation>
    <scope>NUCLEOTIDE SEQUENCE</scope>
    <source>
        <strain evidence="5">35461</strain>
    </source>
</reference>
<organism evidence="5 6">
    <name type="scientific">Candidatus Spyradenecus faecavium</name>
    <dbReference type="NCBI Taxonomy" id="2840947"/>
    <lineage>
        <taxon>Bacteria</taxon>
        <taxon>Pseudomonadati</taxon>
        <taxon>Lentisphaerota</taxon>
        <taxon>Lentisphaeria</taxon>
        <taxon>Lentisphaerales</taxon>
        <taxon>Lentisphaeraceae</taxon>
        <taxon>Lentisphaeraceae incertae sedis</taxon>
        <taxon>Candidatus Spyradenecus</taxon>
    </lineage>
</organism>
<sequence length="144" mass="15716">MKIVCDTNLPLGRTLFSTLGQVTLADGSRLTPEMVRDADMLMVRDVPLNRELLEGSSVRFIGTAVTGTDHVDADWLADAGIRWVHAPRANGESVADYCIAALLEYAHTRHHRLDGATVALIGVGWIGGMIRRRCEALGMRVLCC</sequence>
<dbReference type="Proteomes" id="UP000886845">
    <property type="component" value="Unassembled WGS sequence"/>
</dbReference>
<comment type="similarity">
    <text evidence="1">Belongs to the D-isomer specific 2-hydroxyacid dehydrogenase family.</text>
</comment>
<reference evidence="5" key="2">
    <citation type="journal article" date="2021" name="PeerJ">
        <title>Extensive microbial diversity within the chicken gut microbiome revealed by metagenomics and culture.</title>
        <authorList>
            <person name="Gilroy R."/>
            <person name="Ravi A."/>
            <person name="Getino M."/>
            <person name="Pursley I."/>
            <person name="Horton D.L."/>
            <person name="Alikhan N.F."/>
            <person name="Baker D."/>
            <person name="Gharbi K."/>
            <person name="Hall N."/>
            <person name="Watson M."/>
            <person name="Adriaenssens E.M."/>
            <person name="Foster-Nyarko E."/>
            <person name="Jarju S."/>
            <person name="Secka A."/>
            <person name="Antonio M."/>
            <person name="Oren A."/>
            <person name="Chaudhuri R.R."/>
            <person name="La Ragione R."/>
            <person name="Hildebrand F."/>
            <person name="Pallen M.J."/>
        </authorList>
    </citation>
    <scope>NUCLEOTIDE SEQUENCE</scope>
    <source>
        <strain evidence="5">35461</strain>
    </source>
</reference>
<evidence type="ECO:0000259" key="4">
    <source>
        <dbReference type="Pfam" id="PF00389"/>
    </source>
</evidence>
<dbReference type="GO" id="GO:0033711">
    <property type="term" value="F:4-phosphoerythronate dehydrogenase activity"/>
    <property type="evidence" value="ECO:0007669"/>
    <property type="project" value="UniProtKB-EC"/>
</dbReference>
<feature type="domain" description="D-isomer specific 2-hydroxyacid dehydrogenase catalytic" evidence="4">
    <location>
        <begin position="30"/>
        <end position="106"/>
    </location>
</feature>